<sequence>MAPKDWKELSLTQQLGNIGSEISRANYWEGRGDLAARNNALERALAMTDLAIDDQRHFGHLKEVCRLREVIADLLIQAEVFQVTLGDLLNYLMPFAFLARK</sequence>
<dbReference type="EMBL" id="MHIB01000012">
    <property type="protein sequence ID" value="OGY44775.1"/>
    <property type="molecule type" value="Genomic_DNA"/>
</dbReference>
<gene>
    <name evidence="1" type="ORF">A2729_02725</name>
</gene>
<proteinExistence type="predicted"/>
<protein>
    <submittedName>
        <fullName evidence="1">Uncharacterized protein</fullName>
    </submittedName>
</protein>
<accession>A0A1G1XXE9</accession>
<organism evidence="1 2">
    <name type="scientific">Candidatus Buchananbacteria bacterium RIFCSPHIGHO2_01_FULL_39_14</name>
    <dbReference type="NCBI Taxonomy" id="1797532"/>
    <lineage>
        <taxon>Bacteria</taxon>
        <taxon>Candidatus Buchananiibacteriota</taxon>
    </lineage>
</organism>
<dbReference type="AlphaFoldDB" id="A0A1G1XXE9"/>
<comment type="caution">
    <text evidence="1">The sequence shown here is derived from an EMBL/GenBank/DDBJ whole genome shotgun (WGS) entry which is preliminary data.</text>
</comment>
<dbReference type="Proteomes" id="UP000178930">
    <property type="component" value="Unassembled WGS sequence"/>
</dbReference>
<evidence type="ECO:0000313" key="2">
    <source>
        <dbReference type="Proteomes" id="UP000178930"/>
    </source>
</evidence>
<evidence type="ECO:0000313" key="1">
    <source>
        <dbReference type="EMBL" id="OGY44775.1"/>
    </source>
</evidence>
<dbReference type="STRING" id="1797532.A2729_02725"/>
<name>A0A1G1XXE9_9BACT</name>
<reference evidence="1 2" key="1">
    <citation type="journal article" date="2016" name="Nat. Commun.">
        <title>Thousands of microbial genomes shed light on interconnected biogeochemical processes in an aquifer system.</title>
        <authorList>
            <person name="Anantharaman K."/>
            <person name="Brown C.T."/>
            <person name="Hug L.A."/>
            <person name="Sharon I."/>
            <person name="Castelle C.J."/>
            <person name="Probst A.J."/>
            <person name="Thomas B.C."/>
            <person name="Singh A."/>
            <person name="Wilkins M.J."/>
            <person name="Karaoz U."/>
            <person name="Brodie E.L."/>
            <person name="Williams K.H."/>
            <person name="Hubbard S.S."/>
            <person name="Banfield J.F."/>
        </authorList>
    </citation>
    <scope>NUCLEOTIDE SEQUENCE [LARGE SCALE GENOMIC DNA]</scope>
</reference>